<organism evidence="1">
    <name type="scientific">Bracon brevicornis</name>
    <dbReference type="NCBI Taxonomy" id="1563983"/>
    <lineage>
        <taxon>Eukaryota</taxon>
        <taxon>Metazoa</taxon>
        <taxon>Ecdysozoa</taxon>
        <taxon>Arthropoda</taxon>
        <taxon>Hexapoda</taxon>
        <taxon>Insecta</taxon>
        <taxon>Pterygota</taxon>
        <taxon>Neoptera</taxon>
        <taxon>Endopterygota</taxon>
        <taxon>Hymenoptera</taxon>
        <taxon>Apocrita</taxon>
        <taxon>Ichneumonoidea</taxon>
        <taxon>Braconidae</taxon>
        <taxon>Braconinae</taxon>
        <taxon>Bracon</taxon>
    </lineage>
</organism>
<reference evidence="1" key="1">
    <citation type="submission" date="2020-07" db="EMBL/GenBank/DDBJ databases">
        <authorList>
            <person name="Ferguson B K."/>
        </authorList>
    </citation>
    <scope>NUCLEOTIDE SEQUENCE</scope>
    <source>
        <strain evidence="1">L06</strain>
    </source>
</reference>
<evidence type="ECO:0000313" key="1">
    <source>
        <dbReference type="EMBL" id="CAD1551218.1"/>
    </source>
</evidence>
<accession>A0A6V7JIP1</accession>
<protein>
    <submittedName>
        <fullName evidence="1">Uncharacterized protein</fullName>
    </submittedName>
</protein>
<sequence length="85" mass="9594">MAVCQDDNLKKAIDALVPMKVVRMSSTYKPWVTGDHSKLLAERDRLYRVFGRIRDRAALFSSIVLLETEHMTPLKAQNNGCTSNA</sequence>
<dbReference type="AlphaFoldDB" id="A0A6V7JIP1"/>
<dbReference type="EMBL" id="CADCXW020000016">
    <property type="protein sequence ID" value="CAD1551218.1"/>
    <property type="molecule type" value="Genomic_DNA"/>
</dbReference>
<gene>
    <name evidence="1" type="ORF">BBRV_LOCUS52167</name>
</gene>
<proteinExistence type="predicted"/>
<name>A0A6V7JIP1_9HYME</name>